<reference evidence="2 3" key="1">
    <citation type="submission" date="2019-03" db="EMBL/GenBank/DDBJ databases">
        <title>Single cell metagenomics reveals metabolic interactions within the superorganism composed of flagellate Streblomastix strix and complex community of Bacteroidetes bacteria on its surface.</title>
        <authorList>
            <person name="Treitli S.C."/>
            <person name="Kolisko M."/>
            <person name="Husnik F."/>
            <person name="Keeling P."/>
            <person name="Hampl V."/>
        </authorList>
    </citation>
    <scope>NUCLEOTIDE SEQUENCE [LARGE SCALE GENOMIC DNA]</scope>
    <source>
        <strain evidence="2">ST1C</strain>
    </source>
</reference>
<feature type="transmembrane region" description="Helical" evidence="1">
    <location>
        <begin position="67"/>
        <end position="97"/>
    </location>
</feature>
<accession>A0A5J4TZT8</accession>
<name>A0A5J4TZT8_9EUKA</name>
<keyword evidence="1" id="KW-0812">Transmembrane</keyword>
<feature type="non-terminal residue" evidence="2">
    <location>
        <position position="1"/>
    </location>
</feature>
<dbReference type="EMBL" id="SNRW01022649">
    <property type="protein sequence ID" value="KAA6363648.1"/>
    <property type="molecule type" value="Genomic_DNA"/>
</dbReference>
<evidence type="ECO:0000313" key="2">
    <source>
        <dbReference type="EMBL" id="KAA6363648.1"/>
    </source>
</evidence>
<dbReference type="AlphaFoldDB" id="A0A5J4TZT8"/>
<proteinExistence type="predicted"/>
<organism evidence="2 3">
    <name type="scientific">Streblomastix strix</name>
    <dbReference type="NCBI Taxonomy" id="222440"/>
    <lineage>
        <taxon>Eukaryota</taxon>
        <taxon>Metamonada</taxon>
        <taxon>Preaxostyla</taxon>
        <taxon>Oxymonadida</taxon>
        <taxon>Streblomastigidae</taxon>
        <taxon>Streblomastix</taxon>
    </lineage>
</organism>
<feature type="transmembrane region" description="Helical" evidence="1">
    <location>
        <begin position="7"/>
        <end position="28"/>
    </location>
</feature>
<evidence type="ECO:0000313" key="3">
    <source>
        <dbReference type="Proteomes" id="UP000324800"/>
    </source>
</evidence>
<dbReference type="Proteomes" id="UP000324800">
    <property type="component" value="Unassembled WGS sequence"/>
</dbReference>
<protein>
    <submittedName>
        <fullName evidence="2">Uncharacterized protein</fullName>
    </submittedName>
</protein>
<evidence type="ECO:0000256" key="1">
    <source>
        <dbReference type="SAM" id="Phobius"/>
    </source>
</evidence>
<feature type="transmembrane region" description="Helical" evidence="1">
    <location>
        <begin position="34"/>
        <end position="60"/>
    </location>
</feature>
<comment type="caution">
    <text evidence="2">The sequence shown here is derived from an EMBL/GenBank/DDBJ whole genome shotgun (WGS) entry which is preliminary data.</text>
</comment>
<keyword evidence="1" id="KW-0472">Membrane</keyword>
<gene>
    <name evidence="2" type="ORF">EZS28_040825</name>
</gene>
<feature type="transmembrane region" description="Helical" evidence="1">
    <location>
        <begin position="117"/>
        <end position="138"/>
    </location>
</feature>
<sequence>YIIVLSFLFYLIIIVVIYFIVVIVLLVIVVVICIIVAIALLIIVATAALYIIVIIALLIIDIDIVAVSVIVVIALLFVTVAIVIHIIVIVVSIIIVITVIRRVEGSRPDCIPAYSNIFLIMSLLFVLQLAITVAESLLCPLHRFRQYLFNSLTALVCPPHLLLPSIPSNHQSQMHVQYKQGIPSQRYSNLWANLCIQQGIRQLSN</sequence>
<keyword evidence="1" id="KW-1133">Transmembrane helix</keyword>